<dbReference type="NCBIfam" id="NF041531">
    <property type="entry name" value="HrpV"/>
    <property type="match status" value="1"/>
</dbReference>
<accession>A0A3N6V391</accession>
<dbReference type="Proteomes" id="UP000279457">
    <property type="component" value="Unassembled WGS sequence"/>
</dbReference>
<dbReference type="AlphaFoldDB" id="A0A3N6V391"/>
<protein>
    <submittedName>
        <fullName evidence="1">Type III secretion system protein</fullName>
    </submittedName>
</protein>
<reference evidence="1 2" key="1">
    <citation type="submission" date="2018-10" db="EMBL/GenBank/DDBJ databases">
        <title>Draft genome sequence for the type isolate of Erwinia psidii, agent causal of bacterial blight in guava (Psidium guajava) and wilt and die-back of Eucalyptus spp.</title>
        <authorList>
            <person name="Hermenegildo P.S."/>
            <person name="Santos S.A."/>
            <person name="Guimaraes L.M.S."/>
            <person name="Vidigal P.M.P."/>
            <person name="Pereira I.C."/>
            <person name="Badel J.L."/>
            <person name="Alfenas-Zerbini P."/>
            <person name="Ferreira M.A.S.V."/>
            <person name="Alfenas A.C."/>
        </authorList>
    </citation>
    <scope>NUCLEOTIDE SEQUENCE [LARGE SCALE GENOMIC DNA]</scope>
    <source>
        <strain evidence="1 2">IBSBF 435</strain>
    </source>
</reference>
<comment type="caution">
    <text evidence="1">The sequence shown here is derived from an EMBL/GenBank/DDBJ whole genome shotgun (WGS) entry which is preliminary data.</text>
</comment>
<gene>
    <name evidence="1" type="ORF">EB241_03830</name>
</gene>
<dbReference type="OrthoDB" id="6430865at2"/>
<evidence type="ECO:0000313" key="1">
    <source>
        <dbReference type="EMBL" id="RQM39565.1"/>
    </source>
</evidence>
<keyword evidence="2" id="KW-1185">Reference proteome</keyword>
<name>A0A3N6V391_9GAMM</name>
<sequence length="116" mass="13151">MSNSCPQVTSLPAFLSLLQLRQNCRWSLQQGVELQALCSERGREVMLNMQHGFQPPGIYQQLLRRRAQLPERYDGCYLCLNRERILSCWCQLSDDTASDQASIEKLFSLSGIALAG</sequence>
<dbReference type="RefSeq" id="WP_124231869.1">
    <property type="nucleotide sequence ID" value="NZ_RHHM01000002.1"/>
</dbReference>
<evidence type="ECO:0000313" key="2">
    <source>
        <dbReference type="Proteomes" id="UP000279457"/>
    </source>
</evidence>
<proteinExistence type="predicted"/>
<dbReference type="EMBL" id="RHHM01000002">
    <property type="protein sequence ID" value="RQM39565.1"/>
    <property type="molecule type" value="Genomic_DNA"/>
</dbReference>
<dbReference type="InterPro" id="IPR048206">
    <property type="entry name" value="HrpV-like"/>
</dbReference>
<organism evidence="1 2">
    <name type="scientific">Erwinia psidii</name>
    <dbReference type="NCBI Taxonomy" id="69224"/>
    <lineage>
        <taxon>Bacteria</taxon>
        <taxon>Pseudomonadati</taxon>
        <taxon>Pseudomonadota</taxon>
        <taxon>Gammaproteobacteria</taxon>
        <taxon>Enterobacterales</taxon>
        <taxon>Erwiniaceae</taxon>
        <taxon>Erwinia</taxon>
    </lineage>
</organism>